<feature type="compositionally biased region" description="Gly residues" evidence="1">
    <location>
        <begin position="57"/>
        <end position="66"/>
    </location>
</feature>
<evidence type="ECO:0000256" key="1">
    <source>
        <dbReference type="SAM" id="MobiDB-lite"/>
    </source>
</evidence>
<evidence type="ECO:0000313" key="2">
    <source>
        <dbReference type="EMBL" id="ROT68904.1"/>
    </source>
</evidence>
<keyword evidence="3" id="KW-1185">Reference proteome</keyword>
<feature type="compositionally biased region" description="Low complexity" evidence="1">
    <location>
        <begin position="46"/>
        <end position="56"/>
    </location>
</feature>
<sequence length="133" mass="14264">MWSTFTRRCVPSWMAYLSRGRKASSARTLIWPARAAAGRPHRRVDLGATGSGSLSADGGGEGGAGGAEWQVPWQVRIPLRGVRETEQEEQHFRRPPHPPQQLGRGGSGQGRAGGEENMLPASVGSGDARGHRQ</sequence>
<comment type="caution">
    <text evidence="2">The sequence shown here is derived from an EMBL/GenBank/DDBJ whole genome shotgun (WGS) entry which is preliminary data.</text>
</comment>
<feature type="compositionally biased region" description="Basic and acidic residues" evidence="1">
    <location>
        <begin position="81"/>
        <end position="92"/>
    </location>
</feature>
<feature type="compositionally biased region" description="Gly residues" evidence="1">
    <location>
        <begin position="103"/>
        <end position="112"/>
    </location>
</feature>
<reference evidence="2 3" key="1">
    <citation type="submission" date="2018-04" db="EMBL/GenBank/DDBJ databases">
        <authorList>
            <person name="Zhang X."/>
            <person name="Yuan J."/>
            <person name="Li F."/>
            <person name="Xiang J."/>
        </authorList>
    </citation>
    <scope>NUCLEOTIDE SEQUENCE [LARGE SCALE GENOMIC DNA]</scope>
    <source>
        <tissue evidence="2">Muscle</tissue>
    </source>
</reference>
<accession>A0A3R7MSS0</accession>
<dbReference type="AlphaFoldDB" id="A0A3R7MSS0"/>
<proteinExistence type="predicted"/>
<reference evidence="2 3" key="2">
    <citation type="submission" date="2019-01" db="EMBL/GenBank/DDBJ databases">
        <title>The decoding of complex shrimp genome reveals the adaptation for benthos swimmer, frequently molting mechanism and breeding impact on genome.</title>
        <authorList>
            <person name="Sun Y."/>
            <person name="Gao Y."/>
            <person name="Yu Y."/>
        </authorList>
    </citation>
    <scope>NUCLEOTIDE SEQUENCE [LARGE SCALE GENOMIC DNA]</scope>
    <source>
        <tissue evidence="2">Muscle</tissue>
    </source>
</reference>
<evidence type="ECO:0000313" key="3">
    <source>
        <dbReference type="Proteomes" id="UP000283509"/>
    </source>
</evidence>
<gene>
    <name evidence="2" type="ORF">C7M84_012966</name>
</gene>
<dbReference type="Proteomes" id="UP000283509">
    <property type="component" value="Unassembled WGS sequence"/>
</dbReference>
<protein>
    <submittedName>
        <fullName evidence="2">Uncharacterized protein</fullName>
    </submittedName>
</protein>
<feature type="region of interest" description="Disordered" evidence="1">
    <location>
        <begin position="36"/>
        <end position="133"/>
    </location>
</feature>
<dbReference type="EMBL" id="QCYY01002624">
    <property type="protein sequence ID" value="ROT68904.1"/>
    <property type="molecule type" value="Genomic_DNA"/>
</dbReference>
<name>A0A3R7MSS0_PENVA</name>
<organism evidence="2 3">
    <name type="scientific">Penaeus vannamei</name>
    <name type="common">Whiteleg shrimp</name>
    <name type="synonym">Litopenaeus vannamei</name>
    <dbReference type="NCBI Taxonomy" id="6689"/>
    <lineage>
        <taxon>Eukaryota</taxon>
        <taxon>Metazoa</taxon>
        <taxon>Ecdysozoa</taxon>
        <taxon>Arthropoda</taxon>
        <taxon>Crustacea</taxon>
        <taxon>Multicrustacea</taxon>
        <taxon>Malacostraca</taxon>
        <taxon>Eumalacostraca</taxon>
        <taxon>Eucarida</taxon>
        <taxon>Decapoda</taxon>
        <taxon>Dendrobranchiata</taxon>
        <taxon>Penaeoidea</taxon>
        <taxon>Penaeidae</taxon>
        <taxon>Penaeus</taxon>
    </lineage>
</organism>